<protein>
    <submittedName>
        <fullName evidence="2">Exonuclease domain-containing protein</fullName>
    </submittedName>
</protein>
<dbReference type="Proteomes" id="UP000887576">
    <property type="component" value="Unplaced"/>
</dbReference>
<organism evidence="1 2">
    <name type="scientific">Panagrolaimus sp. JU765</name>
    <dbReference type="NCBI Taxonomy" id="591449"/>
    <lineage>
        <taxon>Eukaryota</taxon>
        <taxon>Metazoa</taxon>
        <taxon>Ecdysozoa</taxon>
        <taxon>Nematoda</taxon>
        <taxon>Chromadorea</taxon>
        <taxon>Rhabditida</taxon>
        <taxon>Tylenchina</taxon>
        <taxon>Panagrolaimomorpha</taxon>
        <taxon>Panagrolaimoidea</taxon>
        <taxon>Panagrolaimidae</taxon>
        <taxon>Panagrolaimus</taxon>
    </lineage>
</organism>
<proteinExistence type="predicted"/>
<sequence>MQNEKVAFFGQKRKCAVLTEQMVEEHSNMVETVSEVKVKEKDEVERLLKNLKNMSLTALRRECQTNPPKGFNMKLNAKELRKMLKRKYLKEFPELAVKVFKEKDKPKIETTVDYLVVIDFECTCDRTDPDDKHSREPYLHEIIEFPVVIVDVSKKAIIAEFRKFVKPKVNPILSEFCLQLTGVTQKDVDGADSFPVVLDSFQTFLKTNGLNEYDGELNYLIVTDGINDVARFFQTAISSHDLEFPSNFCQVADIRQIVAGEFRSPKSIKFFTLEKLVTKAGVKFEGKAHCGIDDSRNIARMIIHLLEKDVGFYMTHLLVKQEEIKLFPKRCHYKPHRRNETWYKDSTYGVVNFKYKDIEKQVHKACDFLE</sequence>
<dbReference type="WBParaSite" id="JU765_v2.g2442.t1">
    <property type="protein sequence ID" value="JU765_v2.g2442.t1"/>
    <property type="gene ID" value="JU765_v2.g2442"/>
</dbReference>
<accession>A0AC34R155</accession>
<evidence type="ECO:0000313" key="1">
    <source>
        <dbReference type="Proteomes" id="UP000887576"/>
    </source>
</evidence>
<evidence type="ECO:0000313" key="2">
    <source>
        <dbReference type="WBParaSite" id="JU765_v2.g2442.t1"/>
    </source>
</evidence>
<reference evidence="2" key="1">
    <citation type="submission" date="2022-11" db="UniProtKB">
        <authorList>
            <consortium name="WormBaseParasite"/>
        </authorList>
    </citation>
    <scope>IDENTIFICATION</scope>
</reference>
<name>A0AC34R155_9BILA</name>